<dbReference type="AlphaFoldDB" id="A0A1Y1UIB3"/>
<dbReference type="GeneID" id="33557616"/>
<dbReference type="EMBL" id="NBSH01000006">
    <property type="protein sequence ID" value="ORX37277.1"/>
    <property type="molecule type" value="Genomic_DNA"/>
</dbReference>
<evidence type="ECO:0000313" key="2">
    <source>
        <dbReference type="EMBL" id="ORX37277.1"/>
    </source>
</evidence>
<feature type="region of interest" description="Disordered" evidence="1">
    <location>
        <begin position="134"/>
        <end position="167"/>
    </location>
</feature>
<evidence type="ECO:0000313" key="3">
    <source>
        <dbReference type="Proteomes" id="UP000193218"/>
    </source>
</evidence>
<dbReference type="InParanoid" id="A0A1Y1UIB3"/>
<name>A0A1Y1UIB3_9TREE</name>
<keyword evidence="3" id="KW-1185">Reference proteome</keyword>
<sequence>MSSNILTDPIPELEQALKTNLFGIQPSSHVMLDRSFPHTAEDKAAIVEESKKTGRTSDRAVARARIMLLDGGGIGEMEVVLDQRGYTVERISDAASNLHTYLQQTYESLETLLIAVSPAYVQAMTMEVSKRFEGFSGRPENSTEEDPYEIDRRAENAALGGEQKEWR</sequence>
<accession>A0A1Y1UIB3</accession>
<evidence type="ECO:0008006" key="4">
    <source>
        <dbReference type="Google" id="ProtNLM"/>
    </source>
</evidence>
<comment type="caution">
    <text evidence="2">The sequence shown here is derived from an EMBL/GenBank/DDBJ whole genome shotgun (WGS) entry which is preliminary data.</text>
</comment>
<gene>
    <name evidence="2" type="ORF">BD324DRAFT_625528</name>
</gene>
<dbReference type="Proteomes" id="UP000193218">
    <property type="component" value="Unassembled WGS sequence"/>
</dbReference>
<dbReference type="RefSeq" id="XP_021871315.1">
    <property type="nucleotide sequence ID" value="XM_022015807.1"/>
</dbReference>
<protein>
    <recommendedName>
        <fullName evidence="4">GSKIP domain-containing protein</fullName>
    </recommendedName>
</protein>
<organism evidence="2 3">
    <name type="scientific">Kockovaella imperatae</name>
    <dbReference type="NCBI Taxonomy" id="4999"/>
    <lineage>
        <taxon>Eukaryota</taxon>
        <taxon>Fungi</taxon>
        <taxon>Dikarya</taxon>
        <taxon>Basidiomycota</taxon>
        <taxon>Agaricomycotina</taxon>
        <taxon>Tremellomycetes</taxon>
        <taxon>Tremellales</taxon>
        <taxon>Cuniculitremaceae</taxon>
        <taxon>Kockovaella</taxon>
    </lineage>
</organism>
<proteinExistence type="predicted"/>
<reference evidence="2 3" key="1">
    <citation type="submission" date="2017-03" db="EMBL/GenBank/DDBJ databases">
        <title>Widespread Adenine N6-methylation of Active Genes in Fungi.</title>
        <authorList>
            <consortium name="DOE Joint Genome Institute"/>
            <person name="Mondo S.J."/>
            <person name="Dannebaum R.O."/>
            <person name="Kuo R.C."/>
            <person name="Louie K.B."/>
            <person name="Bewick A.J."/>
            <person name="Labutti K."/>
            <person name="Haridas S."/>
            <person name="Kuo A."/>
            <person name="Salamov A."/>
            <person name="Ahrendt S.R."/>
            <person name="Lau R."/>
            <person name="Bowen B.P."/>
            <person name="Lipzen A."/>
            <person name="Sullivan W."/>
            <person name="Andreopoulos W.B."/>
            <person name="Clum A."/>
            <person name="Lindquist E."/>
            <person name="Daum C."/>
            <person name="Northen T.R."/>
            <person name="Ramamoorthy G."/>
            <person name="Schmitz R.J."/>
            <person name="Gryganskyi A."/>
            <person name="Culley D."/>
            <person name="Magnuson J."/>
            <person name="James T.Y."/>
            <person name="O'Malley M.A."/>
            <person name="Stajich J.E."/>
            <person name="Spatafora J.W."/>
            <person name="Visel A."/>
            <person name="Grigoriev I.V."/>
        </authorList>
    </citation>
    <scope>NUCLEOTIDE SEQUENCE [LARGE SCALE GENOMIC DNA]</scope>
    <source>
        <strain evidence="2 3">NRRL Y-17943</strain>
    </source>
</reference>
<dbReference type="OrthoDB" id="5804279at2759"/>
<evidence type="ECO:0000256" key="1">
    <source>
        <dbReference type="SAM" id="MobiDB-lite"/>
    </source>
</evidence>